<dbReference type="Proteomes" id="UP000191672">
    <property type="component" value="Unassembled WGS sequence"/>
</dbReference>
<feature type="transmembrane region" description="Helical" evidence="2">
    <location>
        <begin position="282"/>
        <end position="301"/>
    </location>
</feature>
<keyword evidence="3" id="KW-0732">Signal</keyword>
<feature type="transmembrane region" description="Helical" evidence="2">
    <location>
        <begin position="29"/>
        <end position="55"/>
    </location>
</feature>
<comment type="caution">
    <text evidence="4">The sequence shown here is derived from an EMBL/GenBank/DDBJ whole genome shotgun (WGS) entry which is preliminary data.</text>
</comment>
<feature type="compositionally biased region" description="Basic and acidic residues" evidence="1">
    <location>
        <begin position="473"/>
        <end position="490"/>
    </location>
</feature>
<dbReference type="Gene3D" id="2.60.120.620">
    <property type="entry name" value="q2cbj1_9rhob like domain"/>
    <property type="match status" value="1"/>
</dbReference>
<keyword evidence="5" id="KW-1185">Reference proteome</keyword>
<accession>A0A1V6Q0Q5</accession>
<dbReference type="SUPFAM" id="SSF51197">
    <property type="entry name" value="Clavaminate synthase-like"/>
    <property type="match status" value="1"/>
</dbReference>
<feature type="transmembrane region" description="Helical" evidence="2">
    <location>
        <begin position="198"/>
        <end position="220"/>
    </location>
</feature>
<organism evidence="4 5">
    <name type="scientific">Penicillium antarcticum</name>
    <dbReference type="NCBI Taxonomy" id="416450"/>
    <lineage>
        <taxon>Eukaryota</taxon>
        <taxon>Fungi</taxon>
        <taxon>Dikarya</taxon>
        <taxon>Ascomycota</taxon>
        <taxon>Pezizomycotina</taxon>
        <taxon>Eurotiomycetes</taxon>
        <taxon>Eurotiomycetidae</taxon>
        <taxon>Eurotiales</taxon>
        <taxon>Aspergillaceae</taxon>
        <taxon>Penicillium</taxon>
    </lineage>
</organism>
<feature type="signal peptide" evidence="3">
    <location>
        <begin position="1"/>
        <end position="19"/>
    </location>
</feature>
<evidence type="ECO:0000256" key="1">
    <source>
        <dbReference type="SAM" id="MobiDB-lite"/>
    </source>
</evidence>
<feature type="transmembrane region" description="Helical" evidence="2">
    <location>
        <begin position="241"/>
        <end position="262"/>
    </location>
</feature>
<evidence type="ECO:0000256" key="3">
    <source>
        <dbReference type="SAM" id="SignalP"/>
    </source>
</evidence>
<keyword evidence="2" id="KW-1133">Transmembrane helix</keyword>
<evidence type="ECO:0000313" key="4">
    <source>
        <dbReference type="EMBL" id="OQD82276.1"/>
    </source>
</evidence>
<sequence length="618" mass="68226">MSLASLSLWSSALVSVVRFVDDVSVVTDIPMTVAVTALICLCVLLQGIIAALAVLEVSNPQDPEANALEKDETSDPQSDVRVPDEAGPYIKKQILKCVKAHIGYSLGAFAALEFLWRAGFISMNSQISGVGISCTFMAFISSITHPPKSNAVTGDWGRARRYLNSQGFFLTGLSIFLPYMVTFVLMALITRFDLEPRFPVYIVSKLSLGLLLTNLHTAWVHAVISKSSNSIWQRLPKGKDWLAIIPVASLDIVLPHGVYYLTKTALAFAQGIVSVKEDASPATFGFFAVTIVPIFLSWLTATFTRAIYVKIAASMLPIDDQIVLPFDHRGPTNRLNIRDAIRKITMQNWHRYLRIVYEVAVYEYLWVIFSAVVIVAELYYMAPEIKPYMDADYNSGLEVFAKQTKTVCGLAGKSPTAVKSILQNPNVKAVVNDALSVTMESWWGDTRNKYESPPLSNSFFTVRVGPGSARQGLHRDDQDHHATHTHGDPKETTKLGCFVATSKVTKENGATEIVLGSHVWNDERKPAVEEVTYGEMDIGDSLLMLGNCYYGAGANATADSFRSIVITLFYEGVYRSEGNQFLAVTVDQAKELPHDVQDLLGWQASAPFCGWHDLSHPY</sequence>
<dbReference type="AlphaFoldDB" id="A0A1V6Q0Q5"/>
<evidence type="ECO:0000313" key="5">
    <source>
        <dbReference type="Proteomes" id="UP000191672"/>
    </source>
</evidence>
<feature type="region of interest" description="Disordered" evidence="1">
    <location>
        <begin position="468"/>
        <end position="490"/>
    </location>
</feature>
<evidence type="ECO:0000256" key="2">
    <source>
        <dbReference type="SAM" id="Phobius"/>
    </source>
</evidence>
<feature type="transmembrane region" description="Helical" evidence="2">
    <location>
        <begin position="168"/>
        <end position="192"/>
    </location>
</feature>
<keyword evidence="2" id="KW-0472">Membrane</keyword>
<feature type="chain" id="PRO_5012528678" evidence="3">
    <location>
        <begin position="20"/>
        <end position="618"/>
    </location>
</feature>
<feature type="transmembrane region" description="Helical" evidence="2">
    <location>
        <begin position="361"/>
        <end position="382"/>
    </location>
</feature>
<dbReference type="InterPro" id="IPR008775">
    <property type="entry name" value="Phytyl_CoA_dOase-like"/>
</dbReference>
<feature type="region of interest" description="Disordered" evidence="1">
    <location>
        <begin position="64"/>
        <end position="84"/>
    </location>
</feature>
<reference evidence="5" key="1">
    <citation type="journal article" date="2017" name="Nat. Microbiol.">
        <title>Global analysis of biosynthetic gene clusters reveals vast potential of secondary metabolite production in Penicillium species.</title>
        <authorList>
            <person name="Nielsen J.C."/>
            <person name="Grijseels S."/>
            <person name="Prigent S."/>
            <person name="Ji B."/>
            <person name="Dainat J."/>
            <person name="Nielsen K.F."/>
            <person name="Frisvad J.C."/>
            <person name="Workman M."/>
            <person name="Nielsen J."/>
        </authorList>
    </citation>
    <scope>NUCLEOTIDE SEQUENCE [LARGE SCALE GENOMIC DNA]</scope>
    <source>
        <strain evidence="5">IBT 31811</strain>
    </source>
</reference>
<proteinExistence type="predicted"/>
<name>A0A1V6Q0Q5_9EURO</name>
<dbReference type="Pfam" id="PF05721">
    <property type="entry name" value="PhyH"/>
    <property type="match status" value="1"/>
</dbReference>
<keyword evidence="2" id="KW-0812">Transmembrane</keyword>
<protein>
    <submittedName>
        <fullName evidence="4">Uncharacterized protein</fullName>
    </submittedName>
</protein>
<dbReference type="EMBL" id="MDYN01000022">
    <property type="protein sequence ID" value="OQD82276.1"/>
    <property type="molecule type" value="Genomic_DNA"/>
</dbReference>
<gene>
    <name evidence="4" type="ORF">PENANT_c022G09479</name>
</gene>